<dbReference type="EMBL" id="CABWMV010000012">
    <property type="protein sequence ID" value="VXC76435.1"/>
    <property type="molecule type" value="Genomic_DNA"/>
</dbReference>
<gene>
    <name evidence="1" type="ORF">SPHINGO8BC_20009</name>
</gene>
<evidence type="ECO:0000313" key="1">
    <source>
        <dbReference type="EMBL" id="VXC76435.1"/>
    </source>
</evidence>
<evidence type="ECO:0000313" key="2">
    <source>
        <dbReference type="Proteomes" id="UP000432350"/>
    </source>
</evidence>
<proteinExistence type="predicted"/>
<dbReference type="AlphaFoldDB" id="A0A654B8I5"/>
<protein>
    <submittedName>
        <fullName evidence="1">Uncharacterized protein</fullName>
    </submittedName>
</protein>
<reference evidence="1 2" key="1">
    <citation type="submission" date="2019-10" db="EMBL/GenBank/DDBJ databases">
        <authorList>
            <person name="Karimi E."/>
        </authorList>
    </citation>
    <scope>NUCLEOTIDE SEQUENCE [LARGE SCALE GENOMIC DNA]</scope>
    <source>
        <strain evidence="1">Sphingobacterium sp. 8BC</strain>
    </source>
</reference>
<organism evidence="1 2">
    <name type="scientific">Sphingobacterium multivorum</name>
    <dbReference type="NCBI Taxonomy" id="28454"/>
    <lineage>
        <taxon>Bacteria</taxon>
        <taxon>Pseudomonadati</taxon>
        <taxon>Bacteroidota</taxon>
        <taxon>Sphingobacteriia</taxon>
        <taxon>Sphingobacteriales</taxon>
        <taxon>Sphingobacteriaceae</taxon>
        <taxon>Sphingobacterium</taxon>
    </lineage>
</organism>
<accession>A0A654B8I5</accession>
<dbReference type="Proteomes" id="UP000432350">
    <property type="component" value="Unassembled WGS sequence"/>
</dbReference>
<name>A0A654B8I5_SPHMU</name>
<sequence>MASDQQLGRTRLAQKRRETNSKKLFVIFQFQKIISILDQPVEIYQHLAKRLIY</sequence>